<name>A0A3M2M6N4_9ACTN</name>
<evidence type="ECO:0000256" key="6">
    <source>
        <dbReference type="ARBA" id="ARBA00022989"/>
    </source>
</evidence>
<evidence type="ECO:0000256" key="3">
    <source>
        <dbReference type="ARBA" id="ARBA00022676"/>
    </source>
</evidence>
<evidence type="ECO:0000259" key="10">
    <source>
        <dbReference type="Pfam" id="PF02366"/>
    </source>
</evidence>
<proteinExistence type="predicted"/>
<dbReference type="PANTHER" id="PTHR33908:SF11">
    <property type="entry name" value="MEMBRANE PROTEIN"/>
    <property type="match status" value="1"/>
</dbReference>
<feature type="transmembrane region" description="Helical" evidence="9">
    <location>
        <begin position="140"/>
        <end position="160"/>
    </location>
</feature>
<keyword evidence="4 11" id="KW-0808">Transferase</keyword>
<dbReference type="EMBL" id="RFFG01000020">
    <property type="protein sequence ID" value="RMI44175.1"/>
    <property type="molecule type" value="Genomic_DNA"/>
</dbReference>
<dbReference type="InterPro" id="IPR003342">
    <property type="entry name" value="ArnT-like_N"/>
</dbReference>
<comment type="caution">
    <text evidence="11">The sequence shown here is derived from an EMBL/GenBank/DDBJ whole genome shotgun (WGS) entry which is preliminary data.</text>
</comment>
<dbReference type="Pfam" id="PF02366">
    <property type="entry name" value="PMT"/>
    <property type="match status" value="1"/>
</dbReference>
<evidence type="ECO:0000313" key="11">
    <source>
        <dbReference type="EMBL" id="RMI44175.1"/>
    </source>
</evidence>
<evidence type="ECO:0000256" key="5">
    <source>
        <dbReference type="ARBA" id="ARBA00022692"/>
    </source>
</evidence>
<keyword evidence="6 9" id="KW-1133">Transmembrane helix</keyword>
<keyword evidence="3" id="KW-0328">Glycosyltransferase</keyword>
<evidence type="ECO:0000256" key="8">
    <source>
        <dbReference type="SAM" id="MobiDB-lite"/>
    </source>
</evidence>
<feature type="transmembrane region" description="Helical" evidence="9">
    <location>
        <begin position="289"/>
        <end position="320"/>
    </location>
</feature>
<evidence type="ECO:0000256" key="9">
    <source>
        <dbReference type="SAM" id="Phobius"/>
    </source>
</evidence>
<keyword evidence="5 9" id="KW-0812">Transmembrane</keyword>
<keyword evidence="7 9" id="KW-0472">Membrane</keyword>
<reference evidence="11 12" key="1">
    <citation type="submission" date="2018-10" db="EMBL/GenBank/DDBJ databases">
        <title>Isolation from soil.</title>
        <authorList>
            <person name="Hu J."/>
        </authorList>
    </citation>
    <scope>NUCLEOTIDE SEQUENCE [LARGE SCALE GENOMIC DNA]</scope>
    <source>
        <strain evidence="11 12">NEAU-Ht49</strain>
    </source>
</reference>
<feature type="transmembrane region" description="Helical" evidence="9">
    <location>
        <begin position="520"/>
        <end position="539"/>
    </location>
</feature>
<feature type="region of interest" description="Disordered" evidence="8">
    <location>
        <begin position="1"/>
        <end position="62"/>
    </location>
</feature>
<protein>
    <submittedName>
        <fullName evidence="11">Phospholipid carrier-dependent glycosyltransferase</fullName>
    </submittedName>
</protein>
<feature type="transmembrane region" description="Helical" evidence="9">
    <location>
        <begin position="545"/>
        <end position="562"/>
    </location>
</feature>
<keyword evidence="2" id="KW-1003">Cell membrane</keyword>
<dbReference type="GO" id="GO:0000030">
    <property type="term" value="F:mannosyltransferase activity"/>
    <property type="evidence" value="ECO:0007669"/>
    <property type="project" value="InterPro"/>
</dbReference>
<dbReference type="PANTHER" id="PTHR33908">
    <property type="entry name" value="MANNOSYLTRANSFERASE YKCB-RELATED"/>
    <property type="match status" value="1"/>
</dbReference>
<feature type="transmembrane region" description="Helical" evidence="9">
    <location>
        <begin position="230"/>
        <end position="247"/>
    </location>
</feature>
<feature type="transmembrane region" description="Helical" evidence="9">
    <location>
        <begin position="326"/>
        <end position="345"/>
    </location>
</feature>
<evidence type="ECO:0000313" key="12">
    <source>
        <dbReference type="Proteomes" id="UP000282674"/>
    </source>
</evidence>
<accession>A0A3M2M6N4</accession>
<evidence type="ECO:0000256" key="4">
    <source>
        <dbReference type="ARBA" id="ARBA00022679"/>
    </source>
</evidence>
<dbReference type="GO" id="GO:0009103">
    <property type="term" value="P:lipopolysaccharide biosynthetic process"/>
    <property type="evidence" value="ECO:0007669"/>
    <property type="project" value="UniProtKB-ARBA"/>
</dbReference>
<evidence type="ECO:0000256" key="1">
    <source>
        <dbReference type="ARBA" id="ARBA00004651"/>
    </source>
</evidence>
<gene>
    <name evidence="11" type="ORF">EBO15_13530</name>
</gene>
<feature type="transmembrane region" description="Helical" evidence="9">
    <location>
        <begin position="569"/>
        <end position="586"/>
    </location>
</feature>
<feature type="transmembrane region" description="Helical" evidence="9">
    <location>
        <begin position="202"/>
        <end position="223"/>
    </location>
</feature>
<feature type="domain" description="ArnT-like N-terminal" evidence="10">
    <location>
        <begin position="208"/>
        <end position="344"/>
    </location>
</feature>
<keyword evidence="12" id="KW-1185">Reference proteome</keyword>
<sequence>MAKIDDGNIRAAENPRVGPATSPFRRTSLTGCCAPFTPETPGAPSVDGPVTDDTDRGRRSTGRQFAKFPAIWAFPRRVSLRQAAVRTPPLRAPDPPEPDPSKPEPPEGGPASGGGGRRSSLGSAFPQGAAEWRASTRRHALFLIALLGATALRWTTLRAYPSGLWFTGDSYFYIGHALNPRPSPTRTTGYSMLLWLLRPAHSLYLIVFVQHVLGLAVAVMLYALLRRARLPGWAAVLAALPVLYDGYQIELEHLVMSETLFTFFLVAGVAMLLWRPLGPDRARPSWKQAVAAGALLSAATLVRSAGAPLIPLLPLVLLLWRGGWRSAVAFGTAAAVPLLSYAFWFQQVNGTFALTTSDGIFLWGRTANWASCTKIPLPPDEQGLCLPRRVQAQRIPPGRLDWIGTIPPRQRWRFVAAPDANRTLRDFAFRAILAQPRAYASDVLRGVGYTFENRRRPYPNDTTEMLYHFRDRPQIFPGGRGWSGHGGTALGDILTYTRGGAPSRVNLPEAKRMIAYQDRVHLPGPALGVLFAVGAVAVLRRGRTALLALGTATTLLVFPIASADFDYRYVLPVLPFLCLAAGLVLAPGNGNGPGGAGAVHQWIRASRWWGIPGSRRRGTGPASGP</sequence>
<feature type="region of interest" description="Disordered" evidence="8">
    <location>
        <begin position="87"/>
        <end position="124"/>
    </location>
</feature>
<evidence type="ECO:0000256" key="7">
    <source>
        <dbReference type="ARBA" id="ARBA00023136"/>
    </source>
</evidence>
<dbReference type="AlphaFoldDB" id="A0A3M2M6N4"/>
<dbReference type="GO" id="GO:0005886">
    <property type="term" value="C:plasma membrane"/>
    <property type="evidence" value="ECO:0007669"/>
    <property type="project" value="UniProtKB-SubCell"/>
</dbReference>
<comment type="subcellular location">
    <subcellularLocation>
        <location evidence="1">Cell membrane</location>
        <topology evidence="1">Multi-pass membrane protein</topology>
    </subcellularLocation>
</comment>
<dbReference type="InterPro" id="IPR050297">
    <property type="entry name" value="LipidA_mod_glycosyltrf_83"/>
</dbReference>
<evidence type="ECO:0000256" key="2">
    <source>
        <dbReference type="ARBA" id="ARBA00022475"/>
    </source>
</evidence>
<organism evidence="11 12">
    <name type="scientific">Actinomadura harenae</name>
    <dbReference type="NCBI Taxonomy" id="2483351"/>
    <lineage>
        <taxon>Bacteria</taxon>
        <taxon>Bacillati</taxon>
        <taxon>Actinomycetota</taxon>
        <taxon>Actinomycetes</taxon>
        <taxon>Streptosporangiales</taxon>
        <taxon>Thermomonosporaceae</taxon>
        <taxon>Actinomadura</taxon>
    </lineage>
</organism>
<dbReference type="GO" id="GO:0016763">
    <property type="term" value="F:pentosyltransferase activity"/>
    <property type="evidence" value="ECO:0007669"/>
    <property type="project" value="TreeGrafter"/>
</dbReference>
<dbReference type="GO" id="GO:0006493">
    <property type="term" value="P:protein O-linked glycosylation"/>
    <property type="evidence" value="ECO:0007669"/>
    <property type="project" value="InterPro"/>
</dbReference>
<dbReference type="Proteomes" id="UP000282674">
    <property type="component" value="Unassembled WGS sequence"/>
</dbReference>
<feature type="transmembrane region" description="Helical" evidence="9">
    <location>
        <begin position="259"/>
        <end position="277"/>
    </location>
</feature>